<proteinExistence type="predicted"/>
<evidence type="ECO:0000313" key="1">
    <source>
        <dbReference type="EMBL" id="CAH2048146.1"/>
    </source>
</evidence>
<feature type="non-terminal residue" evidence="1">
    <location>
        <position position="82"/>
    </location>
</feature>
<dbReference type="Proteomes" id="UP000837857">
    <property type="component" value="Chromosome 18"/>
</dbReference>
<name>A0ABN8I6G5_9NEOP</name>
<keyword evidence="2" id="KW-1185">Reference proteome</keyword>
<accession>A0ABN8I6G5</accession>
<protein>
    <submittedName>
        <fullName evidence="1">Uncharacterized protein</fullName>
    </submittedName>
</protein>
<evidence type="ECO:0000313" key="2">
    <source>
        <dbReference type="Proteomes" id="UP000837857"/>
    </source>
</evidence>
<dbReference type="EMBL" id="OW152830">
    <property type="protein sequence ID" value="CAH2048146.1"/>
    <property type="molecule type" value="Genomic_DNA"/>
</dbReference>
<reference evidence="1" key="1">
    <citation type="submission" date="2022-03" db="EMBL/GenBank/DDBJ databases">
        <authorList>
            <person name="Martin H S."/>
        </authorList>
    </citation>
    <scope>NUCLEOTIDE SEQUENCE</scope>
</reference>
<gene>
    <name evidence="1" type="ORF">IPOD504_LOCUS5934</name>
</gene>
<organism evidence="1 2">
    <name type="scientific">Iphiclides podalirius</name>
    <name type="common">scarce swallowtail</name>
    <dbReference type="NCBI Taxonomy" id="110791"/>
    <lineage>
        <taxon>Eukaryota</taxon>
        <taxon>Metazoa</taxon>
        <taxon>Ecdysozoa</taxon>
        <taxon>Arthropoda</taxon>
        <taxon>Hexapoda</taxon>
        <taxon>Insecta</taxon>
        <taxon>Pterygota</taxon>
        <taxon>Neoptera</taxon>
        <taxon>Endopterygota</taxon>
        <taxon>Lepidoptera</taxon>
        <taxon>Glossata</taxon>
        <taxon>Ditrysia</taxon>
        <taxon>Papilionoidea</taxon>
        <taxon>Papilionidae</taxon>
        <taxon>Papilioninae</taxon>
        <taxon>Iphiclides</taxon>
    </lineage>
</organism>
<sequence length="82" mass="9022">MNGGCYTTELLGCCTDIFSDLRYFSNLHSPGDTSGRKLKGAQVHLQLIARHLETSSAKRTEAYPLWGRVSPEPAWPGQNTSP</sequence>